<feature type="transmembrane region" description="Helical" evidence="1">
    <location>
        <begin position="40"/>
        <end position="60"/>
    </location>
</feature>
<comment type="caution">
    <text evidence="3">The sequence shown here is derived from an EMBL/GenBank/DDBJ whole genome shotgun (WGS) entry which is preliminary data.</text>
</comment>
<dbReference type="InterPro" id="IPR012171">
    <property type="entry name" value="Fatty_acid_desaturase"/>
</dbReference>
<accession>A0ABR7M5V7</accession>
<feature type="transmembrane region" description="Helical" evidence="1">
    <location>
        <begin position="228"/>
        <end position="250"/>
    </location>
</feature>
<dbReference type="Pfam" id="PF00487">
    <property type="entry name" value="FA_desaturase"/>
    <property type="match status" value="1"/>
</dbReference>
<evidence type="ECO:0000256" key="1">
    <source>
        <dbReference type="SAM" id="Phobius"/>
    </source>
</evidence>
<dbReference type="PANTHER" id="PTHR19353">
    <property type="entry name" value="FATTY ACID DESATURASE 2"/>
    <property type="match status" value="1"/>
</dbReference>
<gene>
    <name evidence="3" type="ORF">BC349_03455</name>
</gene>
<dbReference type="PANTHER" id="PTHR19353:SF19">
    <property type="entry name" value="DELTA(5) FATTY ACID DESATURASE C-RELATED"/>
    <property type="match status" value="1"/>
</dbReference>
<keyword evidence="4" id="KW-1185">Reference proteome</keyword>
<reference evidence="3 4" key="1">
    <citation type="submission" date="2016-07" db="EMBL/GenBank/DDBJ databases">
        <title>Genome analysis of Flavihumibacter stibioxidans YS-17.</title>
        <authorList>
            <person name="Shi K."/>
            <person name="Han Y."/>
            <person name="Wang G."/>
        </authorList>
    </citation>
    <scope>NUCLEOTIDE SEQUENCE [LARGE SCALE GENOMIC DNA]</scope>
    <source>
        <strain evidence="3 4">YS-17</strain>
    </source>
</reference>
<evidence type="ECO:0000313" key="3">
    <source>
        <dbReference type="EMBL" id="MBC6490011.1"/>
    </source>
</evidence>
<keyword evidence="1" id="KW-1133">Transmembrane helix</keyword>
<organism evidence="3 4">
    <name type="scientific">Flavihumibacter stibioxidans</name>
    <dbReference type="NCBI Taxonomy" id="1834163"/>
    <lineage>
        <taxon>Bacteria</taxon>
        <taxon>Pseudomonadati</taxon>
        <taxon>Bacteroidota</taxon>
        <taxon>Chitinophagia</taxon>
        <taxon>Chitinophagales</taxon>
        <taxon>Chitinophagaceae</taxon>
        <taxon>Flavihumibacter</taxon>
    </lineage>
</organism>
<protein>
    <recommendedName>
        <fullName evidence="2">Fatty acid desaturase domain-containing protein</fullName>
    </recommendedName>
</protein>
<feature type="transmembrane region" description="Helical" evidence="1">
    <location>
        <begin position="66"/>
        <end position="83"/>
    </location>
</feature>
<keyword evidence="1" id="KW-0812">Transmembrane</keyword>
<evidence type="ECO:0000259" key="2">
    <source>
        <dbReference type="Pfam" id="PF00487"/>
    </source>
</evidence>
<evidence type="ECO:0000313" key="4">
    <source>
        <dbReference type="Proteomes" id="UP000765802"/>
    </source>
</evidence>
<feature type="transmembrane region" description="Helical" evidence="1">
    <location>
        <begin position="202"/>
        <end position="222"/>
    </location>
</feature>
<sequence length="364" mass="42760">MENKPRFRKVDEDQAHFLRIGQLVKEKLNDLPENNHPHSAFKIFSFPAIYFIAYFLGLYYRFNAGVMISAYAVMGLTGIFLYLNLFHEATHGLLFRSKKSNRNFLNLFDLLGPNSFIWIKRHNKLHHNYPNVHGWDSDIEQSGPLQIFPHQAPEKYNKLQHLYVFLLYPLYLFNWIFIRDFRDFFQHNRVVSMFHPIPRTEYAKLFFFKTVYIGYTVLLPVWLGVPVWQALVSLIALTVAGSILALMVLLTPHVNVSNNFPVISPDGQINSSWFMHQLSTTNDIRFDNWASSCLMGNFHYHVVHHLFPNISYVYAPGVTEILERYSKENGLPYRRYGLLHSLRLHYRLVRQNAVNATEIFSEDL</sequence>
<dbReference type="InterPro" id="IPR005804">
    <property type="entry name" value="FA_desaturase_dom"/>
</dbReference>
<feature type="transmembrane region" description="Helical" evidence="1">
    <location>
        <begin position="162"/>
        <end position="181"/>
    </location>
</feature>
<proteinExistence type="predicted"/>
<feature type="domain" description="Fatty acid desaturase" evidence="2">
    <location>
        <begin position="70"/>
        <end position="336"/>
    </location>
</feature>
<dbReference type="RefSeq" id="WP_187255340.1">
    <property type="nucleotide sequence ID" value="NZ_JBHULF010000006.1"/>
</dbReference>
<dbReference type="EMBL" id="MBUA01000001">
    <property type="protein sequence ID" value="MBC6490011.1"/>
    <property type="molecule type" value="Genomic_DNA"/>
</dbReference>
<name>A0ABR7M5V7_9BACT</name>
<keyword evidence="1" id="KW-0472">Membrane</keyword>
<dbReference type="Proteomes" id="UP000765802">
    <property type="component" value="Unassembled WGS sequence"/>
</dbReference>